<dbReference type="EMBL" id="DRWN01000029">
    <property type="protein sequence ID" value="HHK68341.1"/>
    <property type="molecule type" value="Genomic_DNA"/>
</dbReference>
<feature type="transmembrane region" description="Helical" evidence="1">
    <location>
        <begin position="193"/>
        <end position="215"/>
    </location>
</feature>
<comment type="caution">
    <text evidence="2">The sequence shown here is derived from an EMBL/GenBank/DDBJ whole genome shotgun (WGS) entry which is preliminary data.</text>
</comment>
<accession>A0A7C5LCG0</accession>
<gene>
    <name evidence="2" type="ORF">ENM11_04200</name>
</gene>
<organism evidence="2">
    <name type="scientific">Caldiarchaeum subterraneum</name>
    <dbReference type="NCBI Taxonomy" id="311458"/>
    <lineage>
        <taxon>Archaea</taxon>
        <taxon>Nitrososphaerota</taxon>
        <taxon>Candidatus Caldarchaeales</taxon>
        <taxon>Candidatus Caldarchaeaceae</taxon>
        <taxon>Candidatus Caldarchaeum</taxon>
    </lineage>
</organism>
<evidence type="ECO:0000313" key="2">
    <source>
        <dbReference type="EMBL" id="HHK68341.1"/>
    </source>
</evidence>
<sequence>MFLFIVNAAAIILNTGVIEAYRRVAAFSLILLPVAVYFFVYSLSRSASAGFLTSIVLIGAQSIHSTILTYPHTATAPSHVTVLALYGETPHILGLGLAFIAAALYNQYISSGRKMLGLATTLTIALVLLTNLVAAVSLTVLLLVLALISGWEEFKKLVVAYVFGLGVCLFAYDHEYLQALLAYIGSGSESRPITAPDVALIIALIIIILLTAYALAKTVQKKTKDKLIPSAMMLSIVFTLVVVFYKFMGIELLPQAGRYRYGPEFDAAVIMLAVTSAYKLAQKSEKIVVVMSGTIVFAGLLYLQTLPAVWTMLRPGDSVVANSLEMKTIDYIKSLPGDVFGPRVYATGSIAFWLNVYADKPQVRGGFDTAGAVTPMWSHITYLVNTSPNGSLAVSWLRAFNVRYVVVDMPSAPLPYKDYKHPEKFENLLPTLKQTDGIKIYETDSDLKALKLVKKPRTIPVIKDVLDFYGLHNYLLLVEDKCDATLQYHAMSNNLIEARVDNLTEDCILLFKTNHDHRWRAYVNGRELRPEIIGPNFMYFDLAAVRGPAEVKIKYMGEDMIDWVFNALSLAFLTAAILNYTVFMDSKSKFKPIMK</sequence>
<evidence type="ECO:0008006" key="3">
    <source>
        <dbReference type="Google" id="ProtNLM"/>
    </source>
</evidence>
<keyword evidence="1" id="KW-1133">Transmembrane helix</keyword>
<proteinExistence type="predicted"/>
<keyword evidence="1" id="KW-0812">Transmembrane</keyword>
<evidence type="ECO:0000256" key="1">
    <source>
        <dbReference type="SAM" id="Phobius"/>
    </source>
</evidence>
<feature type="transmembrane region" description="Helical" evidence="1">
    <location>
        <begin position="24"/>
        <end position="43"/>
    </location>
</feature>
<dbReference type="AlphaFoldDB" id="A0A7C5LCG0"/>
<feature type="transmembrane region" description="Helical" evidence="1">
    <location>
        <begin position="49"/>
        <end position="70"/>
    </location>
</feature>
<protein>
    <recommendedName>
        <fullName evidence="3">YfhO family protein</fullName>
    </recommendedName>
</protein>
<feature type="transmembrane region" description="Helical" evidence="1">
    <location>
        <begin position="227"/>
        <end position="245"/>
    </location>
</feature>
<feature type="transmembrane region" description="Helical" evidence="1">
    <location>
        <begin position="265"/>
        <end position="281"/>
    </location>
</feature>
<feature type="transmembrane region" description="Helical" evidence="1">
    <location>
        <begin position="82"/>
        <end position="105"/>
    </location>
</feature>
<name>A0A7C5LCG0_CALS0</name>
<feature type="transmembrane region" description="Helical" evidence="1">
    <location>
        <begin position="563"/>
        <end position="583"/>
    </location>
</feature>
<feature type="transmembrane region" description="Helical" evidence="1">
    <location>
        <begin position="117"/>
        <end position="145"/>
    </location>
</feature>
<feature type="transmembrane region" description="Helical" evidence="1">
    <location>
        <begin position="288"/>
        <end position="313"/>
    </location>
</feature>
<reference evidence="2" key="1">
    <citation type="journal article" date="2020" name="mSystems">
        <title>Genome- and Community-Level Interaction Insights into Carbon Utilization and Element Cycling Functions of Hydrothermarchaeota in Hydrothermal Sediment.</title>
        <authorList>
            <person name="Zhou Z."/>
            <person name="Liu Y."/>
            <person name="Xu W."/>
            <person name="Pan J."/>
            <person name="Luo Z.H."/>
            <person name="Li M."/>
        </authorList>
    </citation>
    <scope>NUCLEOTIDE SEQUENCE [LARGE SCALE GENOMIC DNA]</scope>
    <source>
        <strain evidence="2">SpSt-1056</strain>
    </source>
</reference>
<keyword evidence="1" id="KW-0472">Membrane</keyword>